<gene>
    <name evidence="1" type="ORF">AA0117_g11241</name>
</gene>
<reference evidence="2" key="1">
    <citation type="journal article" date="2019" name="bioRxiv">
        <title>Genomics, evolutionary history and diagnostics of the Alternaria alternata species group including apple and Asian pear pathotypes.</title>
        <authorList>
            <person name="Armitage A.D."/>
            <person name="Cockerton H.M."/>
            <person name="Sreenivasaprasad S."/>
            <person name="Woodhall J.W."/>
            <person name="Lane C.R."/>
            <person name="Harrison R.J."/>
            <person name="Clarkson J.P."/>
        </authorList>
    </citation>
    <scope>NUCLEOTIDE SEQUENCE [LARGE SCALE GENOMIC DNA]</scope>
    <source>
        <strain evidence="2">FERA 1177</strain>
    </source>
</reference>
<name>A0A4Q4N3T6_ALTAL</name>
<accession>A0A4Q4N3T6</accession>
<dbReference type="EMBL" id="PDXD01000049">
    <property type="protein sequence ID" value="RYN68274.1"/>
    <property type="molecule type" value="Genomic_DNA"/>
</dbReference>
<dbReference type="Proteomes" id="UP000291422">
    <property type="component" value="Unassembled WGS sequence"/>
</dbReference>
<dbReference type="AlphaFoldDB" id="A0A4Q4N3T6"/>
<comment type="caution">
    <text evidence="1">The sequence shown here is derived from an EMBL/GenBank/DDBJ whole genome shotgun (WGS) entry which is preliminary data.</text>
</comment>
<evidence type="ECO:0000313" key="2">
    <source>
        <dbReference type="Proteomes" id="UP000291422"/>
    </source>
</evidence>
<organism evidence="1 2">
    <name type="scientific">Alternaria alternata</name>
    <name type="common">Alternaria rot fungus</name>
    <name type="synonym">Torula alternata</name>
    <dbReference type="NCBI Taxonomy" id="5599"/>
    <lineage>
        <taxon>Eukaryota</taxon>
        <taxon>Fungi</taxon>
        <taxon>Dikarya</taxon>
        <taxon>Ascomycota</taxon>
        <taxon>Pezizomycotina</taxon>
        <taxon>Dothideomycetes</taxon>
        <taxon>Pleosporomycetidae</taxon>
        <taxon>Pleosporales</taxon>
        <taxon>Pleosporineae</taxon>
        <taxon>Pleosporaceae</taxon>
        <taxon>Alternaria</taxon>
        <taxon>Alternaria sect. Alternaria</taxon>
        <taxon>Alternaria alternata complex</taxon>
    </lineage>
</organism>
<evidence type="ECO:0000313" key="1">
    <source>
        <dbReference type="EMBL" id="RYN68274.1"/>
    </source>
</evidence>
<sequence length="50" mass="5520">MLESFLDSGGASLYEYSVLSRYAMATDSRDRIYGLLGIVKSYVAEPIVPD</sequence>
<protein>
    <submittedName>
        <fullName evidence="1">Uncharacterized protein</fullName>
    </submittedName>
</protein>
<proteinExistence type="predicted"/>